<dbReference type="OrthoDB" id="299748at2759"/>
<feature type="domain" description="Peptidase C51" evidence="2">
    <location>
        <begin position="46"/>
        <end position="190"/>
    </location>
</feature>
<dbReference type="EMBL" id="CAADRA010005143">
    <property type="protein sequence ID" value="VFT85885.1"/>
    <property type="molecule type" value="Genomic_DNA"/>
</dbReference>
<name>A0A485KLP5_9STRA</name>
<dbReference type="InterPro" id="IPR038765">
    <property type="entry name" value="Papain-like_cys_pep_sf"/>
</dbReference>
<sequence>MHHRHAIFSVLISGIAVFAANDTAPWGTVLGITSGVKVYSNDHPPPTDSENYYPDGTDYTNGTYTGLKWQCVELARRYLLVTQGVVFESVDDAAEIFLLRTVKNNTSKERLPLHVFPQGSSTPPQTGSLLLFDRQGAYAPYGHVAVVINVQDSFIDIAEENMDNFAWRPDAYYSRRLRVSYTPSSLTVLPYYNKPNVSEVVLGWATFNPRGHC</sequence>
<gene>
    <name evidence="4" type="primary">Aste57867_9001</name>
    <name evidence="3" type="ORF">As57867_008966</name>
    <name evidence="4" type="ORF">ASTE57867_9001</name>
</gene>
<evidence type="ECO:0000313" key="5">
    <source>
        <dbReference type="Proteomes" id="UP000332933"/>
    </source>
</evidence>
<protein>
    <submittedName>
        <fullName evidence="4">Aste57867_9001 protein</fullName>
    </submittedName>
</protein>
<dbReference type="PANTHER" id="PTHR30094">
    <property type="entry name" value="BIFUNCTIONAL GLUTATHIONYLSPERMIDINE SYNTHETASE/AMIDASE-RELATED"/>
    <property type="match status" value="1"/>
</dbReference>
<accession>A0A485KLP5</accession>
<keyword evidence="5" id="KW-1185">Reference proteome</keyword>
<evidence type="ECO:0000313" key="3">
    <source>
        <dbReference type="EMBL" id="KAF0700472.1"/>
    </source>
</evidence>
<dbReference type="PANTHER" id="PTHR30094:SF0">
    <property type="entry name" value="BIFUNCTIONAL GLUTATHIONYLSPERMIDINE SYNTHETASE_AMIDASE-RELATED"/>
    <property type="match status" value="1"/>
</dbReference>
<dbReference type="InterPro" id="IPR007921">
    <property type="entry name" value="CHAP_dom"/>
</dbReference>
<dbReference type="GO" id="GO:0016874">
    <property type="term" value="F:ligase activity"/>
    <property type="evidence" value="ECO:0007669"/>
    <property type="project" value="TreeGrafter"/>
</dbReference>
<dbReference type="Pfam" id="PF05257">
    <property type="entry name" value="CHAP"/>
    <property type="match status" value="1"/>
</dbReference>
<evidence type="ECO:0000256" key="1">
    <source>
        <dbReference type="SAM" id="SignalP"/>
    </source>
</evidence>
<evidence type="ECO:0000313" key="4">
    <source>
        <dbReference type="EMBL" id="VFT85885.1"/>
    </source>
</evidence>
<dbReference type="EMBL" id="VJMH01005122">
    <property type="protein sequence ID" value="KAF0700472.1"/>
    <property type="molecule type" value="Genomic_DNA"/>
</dbReference>
<dbReference type="Proteomes" id="UP000332933">
    <property type="component" value="Unassembled WGS sequence"/>
</dbReference>
<dbReference type="InterPro" id="IPR051705">
    <property type="entry name" value="Gsp_Synthetase/Amidase"/>
</dbReference>
<proteinExistence type="predicted"/>
<feature type="signal peptide" evidence="1">
    <location>
        <begin position="1"/>
        <end position="20"/>
    </location>
</feature>
<dbReference type="PROSITE" id="PS50911">
    <property type="entry name" value="CHAP"/>
    <property type="match status" value="1"/>
</dbReference>
<dbReference type="Gene3D" id="3.90.1720.10">
    <property type="entry name" value="endopeptidase domain like (from Nostoc punctiforme)"/>
    <property type="match status" value="1"/>
</dbReference>
<evidence type="ECO:0000259" key="2">
    <source>
        <dbReference type="PROSITE" id="PS50911"/>
    </source>
</evidence>
<feature type="chain" id="PRO_5033436934" evidence="1">
    <location>
        <begin position="21"/>
        <end position="213"/>
    </location>
</feature>
<reference evidence="3" key="2">
    <citation type="submission" date="2019-06" db="EMBL/GenBank/DDBJ databases">
        <title>Genomics analysis of Aphanomyces spp. identifies a new class of oomycete effector associated with host adaptation.</title>
        <authorList>
            <person name="Gaulin E."/>
        </authorList>
    </citation>
    <scope>NUCLEOTIDE SEQUENCE</scope>
    <source>
        <strain evidence="3">CBS 578.67</strain>
    </source>
</reference>
<organism evidence="4 5">
    <name type="scientific">Aphanomyces stellatus</name>
    <dbReference type="NCBI Taxonomy" id="120398"/>
    <lineage>
        <taxon>Eukaryota</taxon>
        <taxon>Sar</taxon>
        <taxon>Stramenopiles</taxon>
        <taxon>Oomycota</taxon>
        <taxon>Saprolegniomycetes</taxon>
        <taxon>Saprolegniales</taxon>
        <taxon>Verrucalvaceae</taxon>
        <taxon>Aphanomyces</taxon>
    </lineage>
</organism>
<dbReference type="AlphaFoldDB" id="A0A485KLP5"/>
<dbReference type="SUPFAM" id="SSF54001">
    <property type="entry name" value="Cysteine proteinases"/>
    <property type="match status" value="1"/>
</dbReference>
<reference evidence="4 5" key="1">
    <citation type="submission" date="2019-03" db="EMBL/GenBank/DDBJ databases">
        <authorList>
            <person name="Gaulin E."/>
            <person name="Dumas B."/>
        </authorList>
    </citation>
    <scope>NUCLEOTIDE SEQUENCE [LARGE SCALE GENOMIC DNA]</scope>
    <source>
        <strain evidence="4">CBS 568.67</strain>
    </source>
</reference>
<keyword evidence="1" id="KW-0732">Signal</keyword>